<dbReference type="GO" id="GO:0061504">
    <property type="term" value="P:cyclic threonylcarbamoyladenosine biosynthetic process"/>
    <property type="evidence" value="ECO:0007669"/>
    <property type="project" value="TreeGrafter"/>
</dbReference>
<dbReference type="CDD" id="cd01483">
    <property type="entry name" value="E1_enzyme_family"/>
    <property type="match status" value="1"/>
</dbReference>
<protein>
    <recommendedName>
        <fullName evidence="1">THIF-type NAD/FAD binding fold domain-containing protein</fullName>
    </recommendedName>
</protein>
<gene>
    <name evidence="2" type="ORF">C4900_10565</name>
</gene>
<sequence length="460" mass="50014">MTEELAGVARAHLLRSDGQEDLCFALWRPSLGRSRATALIHRLVLPREGERRVHGNASFESAFLERAVTEAAAEGAGLALMHSHPDGRGWQGMSLDDVCAEQGNAGAVFGATRKPFVGLTLAGDGGWSGRFWVRREPRTYARQNCASVRIVGNRLKVSYMDELAPPPIANAEQIRTISAWGEEAQRDIARLRVGLIGAGSVGGLVGDSLSRMGFEDLMLMDFDFIEIHNLDRLSYATRDDIGRLKVEVQEAHLRARATADPFRTEAIPAAVFEDEGFRAALDCDVLFACVDRPWGRYILNLIAYAHLIPVIDGGIAVRSNRLGKLAAADWKAHTATVGRPCLQCLRQYDPGLVQVEREGLLDDPAYISGLPKDHPLKTRENVFPFSMSCASMQVLQMLALTLDPLGQSNPGAQLYHFVGNVTEPPSYGGCHSECQFPGIVALGDDCGILATGVRRAAAIS</sequence>
<dbReference type="PANTHER" id="PTHR43267">
    <property type="entry name" value="TRNA THREONYLCARBAMOYLADENOSINE DEHYDRATASE"/>
    <property type="match status" value="1"/>
</dbReference>
<dbReference type="GO" id="GO:0061503">
    <property type="term" value="F:tRNA threonylcarbamoyladenosine dehydratase"/>
    <property type="evidence" value="ECO:0007669"/>
    <property type="project" value="TreeGrafter"/>
</dbReference>
<dbReference type="AlphaFoldDB" id="A0A368HCV8"/>
<dbReference type="Gene3D" id="3.40.50.720">
    <property type="entry name" value="NAD(P)-binding Rossmann-like Domain"/>
    <property type="match status" value="1"/>
</dbReference>
<proteinExistence type="predicted"/>
<dbReference type="GO" id="GO:0008641">
    <property type="term" value="F:ubiquitin-like modifier activating enzyme activity"/>
    <property type="evidence" value="ECO:0007669"/>
    <property type="project" value="InterPro"/>
</dbReference>
<dbReference type="InterPro" id="IPR035985">
    <property type="entry name" value="Ubiquitin-activating_enz"/>
</dbReference>
<organism evidence="2 3">
    <name type="scientific">Acidiferrobacter thiooxydans</name>
    <dbReference type="NCBI Taxonomy" id="163359"/>
    <lineage>
        <taxon>Bacteria</taxon>
        <taxon>Pseudomonadati</taxon>
        <taxon>Pseudomonadota</taxon>
        <taxon>Gammaproteobacteria</taxon>
        <taxon>Acidiferrobacterales</taxon>
        <taxon>Acidiferrobacteraceae</taxon>
        <taxon>Acidiferrobacter</taxon>
    </lineage>
</organism>
<dbReference type="PANTHER" id="PTHR43267:SF1">
    <property type="entry name" value="TRNA THREONYLCARBAMOYLADENOSINE DEHYDRATASE"/>
    <property type="match status" value="1"/>
</dbReference>
<reference evidence="2 3" key="1">
    <citation type="submission" date="2018-02" db="EMBL/GenBank/DDBJ databases">
        <title>Insights into the biology of acidophilic members of the Acidiferrobacteraceae family derived from comparative genomic analyses.</title>
        <authorList>
            <person name="Issotta F."/>
            <person name="Thyssen C."/>
            <person name="Mena C."/>
            <person name="Moya A."/>
            <person name="Bellenberg S."/>
            <person name="Sproer C."/>
            <person name="Covarrubias P.C."/>
            <person name="Sand W."/>
            <person name="Quatrini R."/>
            <person name="Vera M."/>
        </authorList>
    </citation>
    <scope>NUCLEOTIDE SEQUENCE [LARGE SCALE GENOMIC DNA]</scope>
    <source>
        <strain evidence="3">m-1</strain>
    </source>
</reference>
<evidence type="ECO:0000313" key="3">
    <source>
        <dbReference type="Proteomes" id="UP000253250"/>
    </source>
</evidence>
<feature type="domain" description="THIF-type NAD/FAD binding fold" evidence="1">
    <location>
        <begin position="173"/>
        <end position="404"/>
    </location>
</feature>
<dbReference type="InterPro" id="IPR045886">
    <property type="entry name" value="ThiF/MoeB/HesA"/>
</dbReference>
<dbReference type="SUPFAM" id="SSF69572">
    <property type="entry name" value="Activating enzymes of the ubiquitin-like proteins"/>
    <property type="match status" value="1"/>
</dbReference>
<keyword evidence="3" id="KW-1185">Reference proteome</keyword>
<comment type="caution">
    <text evidence="2">The sequence shown here is derived from an EMBL/GenBank/DDBJ whole genome shotgun (WGS) entry which is preliminary data.</text>
</comment>
<evidence type="ECO:0000313" key="2">
    <source>
        <dbReference type="EMBL" id="RCN56276.1"/>
    </source>
</evidence>
<evidence type="ECO:0000259" key="1">
    <source>
        <dbReference type="Pfam" id="PF00899"/>
    </source>
</evidence>
<dbReference type="Proteomes" id="UP000253250">
    <property type="component" value="Unassembled WGS sequence"/>
</dbReference>
<dbReference type="InterPro" id="IPR000594">
    <property type="entry name" value="ThiF_NAD_FAD-bd"/>
</dbReference>
<dbReference type="Pfam" id="PF00899">
    <property type="entry name" value="ThiF"/>
    <property type="match status" value="1"/>
</dbReference>
<accession>A0A368HCV8</accession>
<dbReference type="EMBL" id="PSYR01000002">
    <property type="protein sequence ID" value="RCN56276.1"/>
    <property type="molecule type" value="Genomic_DNA"/>
</dbReference>
<name>A0A368HCV8_9GAMM</name>